<keyword evidence="2" id="KW-1185">Reference proteome</keyword>
<evidence type="ECO:0000313" key="1">
    <source>
        <dbReference type="EMBL" id="CAE1299618.1"/>
    </source>
</evidence>
<protein>
    <submittedName>
        <fullName evidence="1">Uncharacterized protein</fullName>
    </submittedName>
</protein>
<name>A0A812DFS4_ACAPH</name>
<dbReference type="AlphaFoldDB" id="A0A812DFS4"/>
<dbReference type="Proteomes" id="UP000597762">
    <property type="component" value="Unassembled WGS sequence"/>
</dbReference>
<reference evidence="1" key="1">
    <citation type="submission" date="2021-01" db="EMBL/GenBank/DDBJ databases">
        <authorList>
            <person name="Li R."/>
            <person name="Bekaert M."/>
        </authorList>
    </citation>
    <scope>NUCLEOTIDE SEQUENCE</scope>
    <source>
        <strain evidence="1">Farmed</strain>
    </source>
</reference>
<organism evidence="1 2">
    <name type="scientific">Acanthosepion pharaonis</name>
    <name type="common">Pharaoh cuttlefish</name>
    <name type="synonym">Sepia pharaonis</name>
    <dbReference type="NCBI Taxonomy" id="158019"/>
    <lineage>
        <taxon>Eukaryota</taxon>
        <taxon>Metazoa</taxon>
        <taxon>Spiralia</taxon>
        <taxon>Lophotrochozoa</taxon>
        <taxon>Mollusca</taxon>
        <taxon>Cephalopoda</taxon>
        <taxon>Coleoidea</taxon>
        <taxon>Decapodiformes</taxon>
        <taxon>Sepiida</taxon>
        <taxon>Sepiina</taxon>
        <taxon>Sepiidae</taxon>
        <taxon>Acanthosepion</taxon>
    </lineage>
</organism>
<gene>
    <name evidence="1" type="ORF">SPHA_53332</name>
</gene>
<evidence type="ECO:0000313" key="2">
    <source>
        <dbReference type="Proteomes" id="UP000597762"/>
    </source>
</evidence>
<comment type="caution">
    <text evidence="1">The sequence shown here is derived from an EMBL/GenBank/DDBJ whole genome shotgun (WGS) entry which is preliminary data.</text>
</comment>
<accession>A0A812DFS4</accession>
<dbReference type="EMBL" id="CAHIKZ030003389">
    <property type="protein sequence ID" value="CAE1299618.1"/>
    <property type="molecule type" value="Genomic_DNA"/>
</dbReference>
<proteinExistence type="predicted"/>
<sequence>MVEIDLSFSFPGSSRQTSTLVSFSLVFLFFSDMIQDQLFALRQTSPFVSWYITIDLLSCFSAHTDRTLLFFPWPIPTALPTFSPWHIHTSTLVSLALLDRTYHFFRWHILTDLNSCFPGTFRQTSSLVSQHILIDLPYSFPGISQQTSPLLSTAHLDRPLLLFPQHIPTDLYSCFPSTSQQTSLLLSPSPSQQTSPFPSTS</sequence>